<dbReference type="InterPro" id="IPR001245">
    <property type="entry name" value="Ser-Thr/Tyr_kinase_cat_dom"/>
</dbReference>
<keyword evidence="12 19" id="KW-1133">Transmembrane helix</keyword>
<evidence type="ECO:0000259" key="20">
    <source>
        <dbReference type="PROSITE" id="PS50011"/>
    </source>
</evidence>
<dbReference type="FunFam" id="1.10.510.10:FF:000287">
    <property type="entry name" value="probable LRR receptor-like serine/threonine-protein kinase RKF3"/>
    <property type="match status" value="1"/>
</dbReference>
<sequence length="561" mass="61483">MDLDYVLRIPWNTSECRGYHNPNNTTQISSNSSSPTTGRSRCCQTLLSLYGISLSQHLKKTSLFQLPDLPTSVSCLQDFQTKLTSLSLPPSLTSLCFDPLQFVISPNICASVQSTQDWVKKLGPSTALDSSCKTDLTDLTSCDACVAAGFQVQTDLIGIDGNKSHSTDCFYFAVLSSKHSSKRHSAFVFGLVGAGVAVLLMSIFLGLYLWWTTKYRKRSDMGEEEMGSRPRRPTTVAVWYKIQELEKATDNFSPKNFIGRGGFGMVYKGMLSDGTVVAVKKIIESDIQGNAEFCNEVEIISNLKHRNLVPLRGCCVTENGGPGESERYLVYDYMPNGNLDDHLLPVEISRRPTLLDSDMRARVADFGLAKQSQEGQSHLTTRVAGTHGYLAPEYALYGQLTEKSDVYSFGVVVLEIMCGRKALDLSSGPPHAILITDWAWSLVKAGKIDKVLDSSLLNDNGDSSTANPKSIMERFVLVGILCAHVMVALRPTILDALKMLEGDIEVPAIPDRPTPLGHPSFSRGDNTTFSISPALSVLQLHSGTCLGEIQKLYIVLVLLRS</sequence>
<proteinExistence type="predicted"/>
<keyword evidence="15" id="KW-0325">Glycoprotein</keyword>
<feature type="binding site" evidence="18">
    <location>
        <position position="281"/>
    </location>
    <ligand>
        <name>ATP</name>
        <dbReference type="ChEBI" id="CHEBI:30616"/>
    </ligand>
</feature>
<keyword evidence="14 21" id="KW-0675">Receptor</keyword>
<keyword evidence="8" id="KW-0732">Signal</keyword>
<evidence type="ECO:0000256" key="16">
    <source>
        <dbReference type="ARBA" id="ARBA00047899"/>
    </source>
</evidence>
<reference evidence="21" key="1">
    <citation type="submission" date="2020-06" db="EMBL/GenBank/DDBJ databases">
        <authorList>
            <person name="Li T."/>
            <person name="Hu X."/>
            <person name="Zhang T."/>
            <person name="Song X."/>
            <person name="Zhang H."/>
            <person name="Dai N."/>
            <person name="Sheng W."/>
            <person name="Hou X."/>
            <person name="Wei L."/>
        </authorList>
    </citation>
    <scope>NUCLEOTIDE SEQUENCE</scope>
    <source>
        <strain evidence="21">KEN8</strain>
        <tissue evidence="21">Leaf</tissue>
    </source>
</reference>
<dbReference type="FunFam" id="3.30.200.20:FF:000542">
    <property type="entry name" value="Receptor-like serine/threonine-protein kinase At4g25390"/>
    <property type="match status" value="1"/>
</dbReference>
<evidence type="ECO:0000256" key="13">
    <source>
        <dbReference type="ARBA" id="ARBA00023136"/>
    </source>
</evidence>
<comment type="catalytic activity">
    <reaction evidence="16">
        <text>L-threonyl-[protein] + ATP = O-phospho-L-threonyl-[protein] + ADP + H(+)</text>
        <dbReference type="Rhea" id="RHEA:46608"/>
        <dbReference type="Rhea" id="RHEA-COMP:11060"/>
        <dbReference type="Rhea" id="RHEA-COMP:11605"/>
        <dbReference type="ChEBI" id="CHEBI:15378"/>
        <dbReference type="ChEBI" id="CHEBI:30013"/>
        <dbReference type="ChEBI" id="CHEBI:30616"/>
        <dbReference type="ChEBI" id="CHEBI:61977"/>
        <dbReference type="ChEBI" id="CHEBI:456216"/>
        <dbReference type="EC" id="2.7.11.1"/>
    </reaction>
</comment>
<accession>A0AAW2KKP3</accession>
<evidence type="ECO:0000256" key="6">
    <source>
        <dbReference type="ARBA" id="ARBA00022679"/>
    </source>
</evidence>
<comment type="catalytic activity">
    <reaction evidence="17">
        <text>L-seryl-[protein] + ATP = O-phospho-L-seryl-[protein] + ADP + H(+)</text>
        <dbReference type="Rhea" id="RHEA:17989"/>
        <dbReference type="Rhea" id="RHEA-COMP:9863"/>
        <dbReference type="Rhea" id="RHEA-COMP:11604"/>
        <dbReference type="ChEBI" id="CHEBI:15378"/>
        <dbReference type="ChEBI" id="CHEBI:29999"/>
        <dbReference type="ChEBI" id="CHEBI:30616"/>
        <dbReference type="ChEBI" id="CHEBI:83421"/>
        <dbReference type="ChEBI" id="CHEBI:456216"/>
        <dbReference type="EC" id="2.7.11.1"/>
    </reaction>
</comment>
<evidence type="ECO:0000256" key="5">
    <source>
        <dbReference type="ARBA" id="ARBA00022527"/>
    </source>
</evidence>
<dbReference type="Pfam" id="PF19160">
    <property type="entry name" value="SPARK"/>
    <property type="match status" value="1"/>
</dbReference>
<dbReference type="InterPro" id="IPR011009">
    <property type="entry name" value="Kinase-like_dom_sf"/>
</dbReference>
<evidence type="ECO:0000256" key="18">
    <source>
        <dbReference type="PROSITE-ProRule" id="PRU10141"/>
    </source>
</evidence>
<dbReference type="PANTHER" id="PTHR47989">
    <property type="entry name" value="OS01G0750732 PROTEIN"/>
    <property type="match status" value="1"/>
</dbReference>
<dbReference type="SUPFAM" id="SSF56112">
    <property type="entry name" value="Protein kinase-like (PK-like)"/>
    <property type="match status" value="1"/>
</dbReference>
<dbReference type="Pfam" id="PF00069">
    <property type="entry name" value="Pkinase"/>
    <property type="match status" value="1"/>
</dbReference>
<keyword evidence="11 18" id="KW-0067">ATP-binding</keyword>
<feature type="transmembrane region" description="Helical" evidence="19">
    <location>
        <begin position="186"/>
        <end position="211"/>
    </location>
</feature>
<dbReference type="PROSITE" id="PS00107">
    <property type="entry name" value="PROTEIN_KINASE_ATP"/>
    <property type="match status" value="1"/>
</dbReference>
<dbReference type="GO" id="GO:0005524">
    <property type="term" value="F:ATP binding"/>
    <property type="evidence" value="ECO:0007669"/>
    <property type="project" value="UniProtKB-UniRule"/>
</dbReference>
<keyword evidence="9 18" id="KW-0547">Nucleotide-binding</keyword>
<evidence type="ECO:0000256" key="12">
    <source>
        <dbReference type="ARBA" id="ARBA00022989"/>
    </source>
</evidence>
<evidence type="ECO:0000256" key="15">
    <source>
        <dbReference type="ARBA" id="ARBA00023180"/>
    </source>
</evidence>
<evidence type="ECO:0000256" key="3">
    <source>
        <dbReference type="ARBA" id="ARBA00012513"/>
    </source>
</evidence>
<feature type="transmembrane region" description="Helical" evidence="19">
    <location>
        <begin position="475"/>
        <end position="493"/>
    </location>
</feature>
<evidence type="ECO:0000256" key="2">
    <source>
        <dbReference type="ARBA" id="ARBA00004479"/>
    </source>
</evidence>
<keyword evidence="6" id="KW-0808">Transferase</keyword>
<dbReference type="GO" id="GO:0004674">
    <property type="term" value="F:protein serine/threonine kinase activity"/>
    <property type="evidence" value="ECO:0007669"/>
    <property type="project" value="UniProtKB-KW"/>
</dbReference>
<protein>
    <recommendedName>
        <fullName evidence="3">non-specific serine/threonine protein kinase</fullName>
        <ecNumber evidence="3">2.7.11.1</ecNumber>
    </recommendedName>
</protein>
<dbReference type="Pfam" id="PF07714">
    <property type="entry name" value="PK_Tyr_Ser-Thr"/>
    <property type="match status" value="1"/>
</dbReference>
<keyword evidence="10 21" id="KW-0418">Kinase</keyword>
<dbReference type="InterPro" id="IPR043891">
    <property type="entry name" value="SPARK"/>
</dbReference>
<comment type="caution">
    <text evidence="21">The sequence shown here is derived from an EMBL/GenBank/DDBJ whole genome shotgun (WGS) entry which is preliminary data.</text>
</comment>
<evidence type="ECO:0000256" key="4">
    <source>
        <dbReference type="ARBA" id="ARBA00022475"/>
    </source>
</evidence>
<dbReference type="AlphaFoldDB" id="A0AAW2KKP3"/>
<evidence type="ECO:0000256" key="10">
    <source>
        <dbReference type="ARBA" id="ARBA00022777"/>
    </source>
</evidence>
<dbReference type="PANTHER" id="PTHR47989:SF58">
    <property type="entry name" value="PROTEIN KINASE DOMAIN-CONTAINING PROTEIN"/>
    <property type="match status" value="1"/>
</dbReference>
<dbReference type="Gene3D" id="3.30.200.20">
    <property type="entry name" value="Phosphorylase Kinase, domain 1"/>
    <property type="match status" value="1"/>
</dbReference>
<keyword evidence="5" id="KW-0723">Serine/threonine-protein kinase</keyword>
<keyword evidence="7 19" id="KW-0812">Transmembrane</keyword>
<evidence type="ECO:0000256" key="7">
    <source>
        <dbReference type="ARBA" id="ARBA00022692"/>
    </source>
</evidence>
<evidence type="ECO:0000256" key="11">
    <source>
        <dbReference type="ARBA" id="ARBA00022840"/>
    </source>
</evidence>
<dbReference type="InterPro" id="IPR017441">
    <property type="entry name" value="Protein_kinase_ATP_BS"/>
</dbReference>
<evidence type="ECO:0000256" key="9">
    <source>
        <dbReference type="ARBA" id="ARBA00022741"/>
    </source>
</evidence>
<evidence type="ECO:0000256" key="17">
    <source>
        <dbReference type="ARBA" id="ARBA00048679"/>
    </source>
</evidence>
<dbReference type="EC" id="2.7.11.1" evidence="3"/>
<dbReference type="InterPro" id="IPR000719">
    <property type="entry name" value="Prot_kinase_dom"/>
</dbReference>
<dbReference type="Gene3D" id="1.10.510.10">
    <property type="entry name" value="Transferase(Phosphotransferase) domain 1"/>
    <property type="match status" value="1"/>
</dbReference>
<dbReference type="GO" id="GO:0005886">
    <property type="term" value="C:plasma membrane"/>
    <property type="evidence" value="ECO:0007669"/>
    <property type="project" value="UniProtKB-SubCell"/>
</dbReference>
<keyword evidence="13 19" id="KW-0472">Membrane</keyword>
<gene>
    <name evidence="21" type="ORF">Scaly_2986100</name>
</gene>
<name>A0AAW2KKP3_9LAMI</name>
<evidence type="ECO:0000256" key="1">
    <source>
        <dbReference type="ARBA" id="ARBA00004162"/>
    </source>
</evidence>
<keyword evidence="4" id="KW-1003">Cell membrane</keyword>
<comment type="subcellular location">
    <subcellularLocation>
        <location evidence="1">Cell membrane</location>
        <topology evidence="1">Single-pass membrane protein</topology>
    </subcellularLocation>
    <subcellularLocation>
        <location evidence="2">Membrane</location>
        <topology evidence="2">Single-pass type I membrane protein</topology>
    </subcellularLocation>
</comment>
<evidence type="ECO:0000256" key="19">
    <source>
        <dbReference type="SAM" id="Phobius"/>
    </source>
</evidence>
<evidence type="ECO:0000256" key="8">
    <source>
        <dbReference type="ARBA" id="ARBA00022729"/>
    </source>
</evidence>
<evidence type="ECO:0000313" key="21">
    <source>
        <dbReference type="EMBL" id="KAL0307369.1"/>
    </source>
</evidence>
<reference evidence="21" key="2">
    <citation type="journal article" date="2024" name="Plant">
        <title>Genomic evolution and insights into agronomic trait innovations of Sesamum species.</title>
        <authorList>
            <person name="Miao H."/>
            <person name="Wang L."/>
            <person name="Qu L."/>
            <person name="Liu H."/>
            <person name="Sun Y."/>
            <person name="Le M."/>
            <person name="Wang Q."/>
            <person name="Wei S."/>
            <person name="Zheng Y."/>
            <person name="Lin W."/>
            <person name="Duan Y."/>
            <person name="Cao H."/>
            <person name="Xiong S."/>
            <person name="Wang X."/>
            <person name="Wei L."/>
            <person name="Li C."/>
            <person name="Ma Q."/>
            <person name="Ju M."/>
            <person name="Zhao R."/>
            <person name="Li G."/>
            <person name="Mu C."/>
            <person name="Tian Q."/>
            <person name="Mei H."/>
            <person name="Zhang T."/>
            <person name="Gao T."/>
            <person name="Zhang H."/>
        </authorList>
    </citation>
    <scope>NUCLEOTIDE SEQUENCE</scope>
    <source>
        <strain evidence="21">KEN8</strain>
    </source>
</reference>
<evidence type="ECO:0000256" key="14">
    <source>
        <dbReference type="ARBA" id="ARBA00023170"/>
    </source>
</evidence>
<dbReference type="PROSITE" id="PS50011">
    <property type="entry name" value="PROTEIN_KINASE_DOM"/>
    <property type="match status" value="1"/>
</dbReference>
<dbReference type="EMBL" id="JACGWM010000383">
    <property type="protein sequence ID" value="KAL0307369.1"/>
    <property type="molecule type" value="Genomic_DNA"/>
</dbReference>
<feature type="domain" description="Protein kinase" evidence="20">
    <location>
        <begin position="252"/>
        <end position="521"/>
    </location>
</feature>
<organism evidence="21">
    <name type="scientific">Sesamum calycinum</name>
    <dbReference type="NCBI Taxonomy" id="2727403"/>
    <lineage>
        <taxon>Eukaryota</taxon>
        <taxon>Viridiplantae</taxon>
        <taxon>Streptophyta</taxon>
        <taxon>Embryophyta</taxon>
        <taxon>Tracheophyta</taxon>
        <taxon>Spermatophyta</taxon>
        <taxon>Magnoliopsida</taxon>
        <taxon>eudicotyledons</taxon>
        <taxon>Gunneridae</taxon>
        <taxon>Pentapetalae</taxon>
        <taxon>asterids</taxon>
        <taxon>lamiids</taxon>
        <taxon>Lamiales</taxon>
        <taxon>Pedaliaceae</taxon>
        <taxon>Sesamum</taxon>
    </lineage>
</organism>